<dbReference type="InterPro" id="IPR017979">
    <property type="entry name" value="GPCR_3_CS"/>
</dbReference>
<evidence type="ECO:0000313" key="13">
    <source>
        <dbReference type="Proteomes" id="UP000694871"/>
    </source>
</evidence>
<dbReference type="Proteomes" id="UP000694871">
    <property type="component" value="Unplaced"/>
</dbReference>
<feature type="transmembrane region" description="Helical" evidence="11">
    <location>
        <begin position="435"/>
        <end position="453"/>
    </location>
</feature>
<keyword evidence="13" id="KW-1185">Reference proteome</keyword>
<keyword evidence="5 11" id="KW-1133">Transmembrane helix</keyword>
<dbReference type="CDD" id="cd15283">
    <property type="entry name" value="7tmC_V2R_pheromone"/>
    <property type="match status" value="1"/>
</dbReference>
<evidence type="ECO:0000256" key="1">
    <source>
        <dbReference type="ARBA" id="ARBA00004651"/>
    </source>
</evidence>
<evidence type="ECO:0000256" key="6">
    <source>
        <dbReference type="ARBA" id="ARBA00023040"/>
    </source>
</evidence>
<feature type="transmembrane region" description="Helical" evidence="11">
    <location>
        <begin position="514"/>
        <end position="534"/>
    </location>
</feature>
<dbReference type="InterPro" id="IPR004073">
    <property type="entry name" value="GPCR_3_vmron_rcpt_2"/>
</dbReference>
<evidence type="ECO:0000256" key="2">
    <source>
        <dbReference type="ARBA" id="ARBA00022475"/>
    </source>
</evidence>
<dbReference type="InterPro" id="IPR000337">
    <property type="entry name" value="GPCR_3"/>
</dbReference>
<feature type="transmembrane region" description="Helical" evidence="11">
    <location>
        <begin position="319"/>
        <end position="339"/>
    </location>
</feature>
<dbReference type="PROSITE" id="PS00981">
    <property type="entry name" value="G_PROTEIN_RECEP_F3_3"/>
    <property type="match status" value="1"/>
</dbReference>
<dbReference type="GeneID" id="107112336"/>
<keyword evidence="7 11" id="KW-0472">Membrane</keyword>
<dbReference type="Pfam" id="PF07562">
    <property type="entry name" value="NCD3G"/>
    <property type="match status" value="1"/>
</dbReference>
<keyword evidence="8" id="KW-0675">Receptor</keyword>
<keyword evidence="10" id="KW-0807">Transducer</keyword>
<comment type="subcellular location">
    <subcellularLocation>
        <location evidence="1">Cell membrane</location>
        <topology evidence="1">Multi-pass membrane protein</topology>
    </subcellularLocation>
</comment>
<dbReference type="Gene3D" id="2.10.50.30">
    <property type="entry name" value="GPCR, family 3, nine cysteines domain"/>
    <property type="match status" value="1"/>
</dbReference>
<evidence type="ECO:0000256" key="8">
    <source>
        <dbReference type="ARBA" id="ARBA00023170"/>
    </source>
</evidence>
<dbReference type="PRINTS" id="PR00248">
    <property type="entry name" value="GPCRMGR"/>
</dbReference>
<feature type="transmembrane region" description="Helical" evidence="11">
    <location>
        <begin position="390"/>
        <end position="414"/>
    </location>
</feature>
<reference evidence="14" key="1">
    <citation type="submission" date="2025-08" db="UniProtKB">
        <authorList>
            <consortium name="RefSeq"/>
        </authorList>
    </citation>
    <scope>IDENTIFICATION</scope>
</reference>
<evidence type="ECO:0000256" key="11">
    <source>
        <dbReference type="SAM" id="Phobius"/>
    </source>
</evidence>
<dbReference type="PRINTS" id="PR01535">
    <property type="entry name" value="VOMERONASL2R"/>
</dbReference>
<evidence type="ECO:0000256" key="3">
    <source>
        <dbReference type="ARBA" id="ARBA00022692"/>
    </source>
</evidence>
<dbReference type="Pfam" id="PF01094">
    <property type="entry name" value="ANF_receptor"/>
    <property type="match status" value="1"/>
</dbReference>
<keyword evidence="3 11" id="KW-0812">Transmembrane</keyword>
<keyword evidence="2" id="KW-1003">Cell membrane</keyword>
<evidence type="ECO:0000256" key="9">
    <source>
        <dbReference type="ARBA" id="ARBA00023180"/>
    </source>
</evidence>
<dbReference type="RefSeq" id="XP_015268943.1">
    <property type="nucleotide sequence ID" value="XM_015413457.1"/>
</dbReference>
<evidence type="ECO:0000256" key="7">
    <source>
        <dbReference type="ARBA" id="ARBA00023136"/>
    </source>
</evidence>
<keyword evidence="6" id="KW-0297">G-protein coupled receptor</keyword>
<feature type="transmembrane region" description="Helical" evidence="11">
    <location>
        <begin position="360"/>
        <end position="378"/>
    </location>
</feature>
<dbReference type="InterPro" id="IPR001828">
    <property type="entry name" value="ANF_lig-bd_rcpt"/>
</dbReference>
<feature type="transmembrane region" description="Helical" evidence="11">
    <location>
        <begin position="479"/>
        <end position="502"/>
    </location>
</feature>
<organism evidence="13 14">
    <name type="scientific">Gekko japonicus</name>
    <name type="common">Schlegel's Japanese gecko</name>
    <dbReference type="NCBI Taxonomy" id="146911"/>
    <lineage>
        <taxon>Eukaryota</taxon>
        <taxon>Metazoa</taxon>
        <taxon>Chordata</taxon>
        <taxon>Craniata</taxon>
        <taxon>Vertebrata</taxon>
        <taxon>Euteleostomi</taxon>
        <taxon>Lepidosauria</taxon>
        <taxon>Squamata</taxon>
        <taxon>Bifurcata</taxon>
        <taxon>Gekkota</taxon>
        <taxon>Gekkonidae</taxon>
        <taxon>Gekkoninae</taxon>
        <taxon>Gekko</taxon>
    </lineage>
</organism>
<dbReference type="InterPro" id="IPR000068">
    <property type="entry name" value="GPCR_3_Ca_sens_rcpt-rel"/>
</dbReference>
<dbReference type="InterPro" id="IPR028082">
    <property type="entry name" value="Peripla_BP_I"/>
</dbReference>
<evidence type="ECO:0000259" key="12">
    <source>
        <dbReference type="PROSITE" id="PS50259"/>
    </source>
</evidence>
<dbReference type="PROSITE" id="PS50259">
    <property type="entry name" value="G_PROTEIN_RECEP_F3_4"/>
    <property type="match status" value="1"/>
</dbReference>
<dbReference type="SUPFAM" id="SSF53822">
    <property type="entry name" value="Periplasmic binding protein-like I"/>
    <property type="match status" value="1"/>
</dbReference>
<dbReference type="InterPro" id="IPR038550">
    <property type="entry name" value="GPCR_3_9-Cys_sf"/>
</dbReference>
<gene>
    <name evidence="14" type="primary">LOC107112336</name>
</gene>
<feature type="transmembrane region" description="Helical" evidence="11">
    <location>
        <begin position="546"/>
        <end position="569"/>
    </location>
</feature>
<evidence type="ECO:0000256" key="10">
    <source>
        <dbReference type="ARBA" id="ARBA00023224"/>
    </source>
</evidence>
<keyword evidence="9" id="KW-0325">Glycoprotein</keyword>
<dbReference type="PANTHER" id="PTHR24061">
    <property type="entry name" value="CALCIUM-SENSING RECEPTOR-RELATED"/>
    <property type="match status" value="1"/>
</dbReference>
<feature type="domain" description="G-protein coupled receptors family 3 profile" evidence="12">
    <location>
        <begin position="320"/>
        <end position="584"/>
    </location>
</feature>
<dbReference type="PANTHER" id="PTHR24061:SF599">
    <property type="entry name" value="G-PROTEIN COUPLED RECEPTORS FAMILY 3 PROFILE DOMAIN-CONTAINING PROTEIN"/>
    <property type="match status" value="1"/>
</dbReference>
<evidence type="ECO:0000256" key="5">
    <source>
        <dbReference type="ARBA" id="ARBA00022989"/>
    </source>
</evidence>
<evidence type="ECO:0000313" key="14">
    <source>
        <dbReference type="RefSeq" id="XP_015268943.1"/>
    </source>
</evidence>
<dbReference type="InterPro" id="IPR011500">
    <property type="entry name" value="GPCR_3_9-Cys_dom"/>
</dbReference>
<name>A0ABM1K5F6_GEKJA</name>
<dbReference type="Gene3D" id="3.40.50.2300">
    <property type="match status" value="2"/>
</dbReference>
<proteinExistence type="predicted"/>
<protein>
    <submittedName>
        <fullName evidence="14">Vomeronasal type-2 receptor 26-like</fullName>
    </submittedName>
</protein>
<keyword evidence="4" id="KW-0732">Signal</keyword>
<accession>A0ABM1K5F6</accession>
<dbReference type="InterPro" id="IPR017978">
    <property type="entry name" value="GPCR_3_C"/>
</dbReference>
<dbReference type="Pfam" id="PF00003">
    <property type="entry name" value="7tm_3"/>
    <property type="match status" value="1"/>
</dbReference>
<sequence length="585" mass="66114">MIFMFIVTCSLNEEYKELTSVGKVWITTSQVDFAVSDLERGLDLTIFHGTISLTMHSQKHLKFEKFLQSMKSFRTLDNGFFKDFWEHAFECVFSSFAVKSPKCTGKERLESLPGPVFEMSMTGHSYGIYNAVYAVAHALHTMYSSQSNDQSVLGGRNTEFHDAQPWQLHQFLQGISFNNSAGETISLDENREMGGGFDILNMVSFPNNSIIRIKVGRVDPKAPEGKEVTLQEDLLVWSKVFNQTLPVSRCRDSCHPSYMKRKKEGEKFCCYECVPCPEGKISIQKDMDDCSSCPEDQYPSQDQDHCIPKMIQFLSYEEPMGICLASVAVSFSLITVLILRIFIKFKNTPIVKASNQDVTYTLLISLLLCFLCAFLFLGRPRKVTCFFRQFAFGITFSVSVSCVLAKTINVVLAFMANKPGSSMRKWMGKRLTNSTVISCSIIQMCICTVWLGTTPPFPDLDTKSMATEVIAECNEGSVVMFYIVLAYMGLLSSISFSVAFFARKLPDSFNEAKFITFSMLMFCSVWLCFVPTYLSTKGKYMVAVEIFSILASGAALLCCIFFPKCYIIVLRPEMNRREQVITKKH</sequence>
<evidence type="ECO:0000256" key="4">
    <source>
        <dbReference type="ARBA" id="ARBA00022729"/>
    </source>
</evidence>